<dbReference type="Proteomes" id="UP000095214">
    <property type="component" value="Chromosome"/>
</dbReference>
<dbReference type="AlphaFoldDB" id="A0A1D8B3K7"/>
<reference evidence="2 3" key="1">
    <citation type="submission" date="2016-09" db="EMBL/GenBank/DDBJ databases">
        <title>Complete genome sequence of Actinomyces hongkongensis HKU8.</title>
        <authorList>
            <person name="Gao Y.-X."/>
            <person name="Zhou Y.-Y."/>
            <person name="Xie Y."/>
            <person name="Wang M."/>
            <person name="Wang S.-J."/>
            <person name="Shen S.-G."/>
        </authorList>
    </citation>
    <scope>NUCLEOTIDE SEQUENCE [LARGE SCALE GENOMIC DNA]</scope>
    <source>
        <strain evidence="2 3">HKU8</strain>
    </source>
</reference>
<feature type="transmembrane region" description="Helical" evidence="1">
    <location>
        <begin position="77"/>
        <end position="98"/>
    </location>
</feature>
<organism evidence="2 3">
    <name type="scientific">Pauljensenia hongkongensis</name>
    <dbReference type="NCBI Taxonomy" id="178339"/>
    <lineage>
        <taxon>Bacteria</taxon>
        <taxon>Bacillati</taxon>
        <taxon>Actinomycetota</taxon>
        <taxon>Actinomycetes</taxon>
        <taxon>Actinomycetales</taxon>
        <taxon>Actinomycetaceae</taxon>
        <taxon>Pauljensenia</taxon>
    </lineage>
</organism>
<evidence type="ECO:0000313" key="2">
    <source>
        <dbReference type="EMBL" id="AOS47716.1"/>
    </source>
</evidence>
<name>A0A1D8B3K7_9ACTO</name>
<accession>A0A1D8B3K7</accession>
<evidence type="ECO:0000256" key="1">
    <source>
        <dbReference type="SAM" id="Phobius"/>
    </source>
</evidence>
<dbReference type="EMBL" id="CP017298">
    <property type="protein sequence ID" value="AOS47716.1"/>
    <property type="molecule type" value="Genomic_DNA"/>
</dbReference>
<evidence type="ECO:0000313" key="3">
    <source>
        <dbReference type="Proteomes" id="UP000095214"/>
    </source>
</evidence>
<keyword evidence="3" id="KW-1185">Reference proteome</keyword>
<keyword evidence="1" id="KW-0812">Transmembrane</keyword>
<gene>
    <name evidence="2" type="ORF">BH719_07550</name>
</gene>
<proteinExistence type="predicted"/>
<dbReference type="KEGG" id="phon:BH719_07550"/>
<keyword evidence="1" id="KW-0472">Membrane</keyword>
<sequence length="237" mass="25764">MAAQDALADKSAAVQNARNKVTMLLDRLDRQKLSPEQLDYVDSVPASLEQICTAFAAEEPECARRAAEEVQAVRDSVSGATAVGLILPPTLFISGIFIPPFPLSFALASVTGIVVLIVCYTALLGQTTRMQQVSARAWGPANAAINAIGWRNPVTGVNCGHLRNVEELFLATASDAARLTLIQEHQLETQAAQFNEMQRQHIVLEEQLRSAQIHRTTVALQAQRAMMHSSITPINRP</sequence>
<feature type="transmembrane region" description="Helical" evidence="1">
    <location>
        <begin position="104"/>
        <end position="124"/>
    </location>
</feature>
<keyword evidence="1" id="KW-1133">Transmembrane helix</keyword>
<protein>
    <submittedName>
        <fullName evidence="2">Uncharacterized protein</fullName>
    </submittedName>
</protein>